<evidence type="ECO:0000313" key="7">
    <source>
        <dbReference type="EMBL" id="PVE50301.1"/>
    </source>
</evidence>
<gene>
    <name evidence="7" type="ORF">DC430_21955</name>
</gene>
<keyword evidence="4 5" id="KW-0472">Membrane</keyword>
<feature type="transmembrane region" description="Helical" evidence="5">
    <location>
        <begin position="66"/>
        <end position="83"/>
    </location>
</feature>
<feature type="domain" description="RDD" evidence="6">
    <location>
        <begin position="27"/>
        <end position="171"/>
    </location>
</feature>
<evidence type="ECO:0000313" key="8">
    <source>
        <dbReference type="Proteomes" id="UP000244335"/>
    </source>
</evidence>
<dbReference type="InterPro" id="IPR010432">
    <property type="entry name" value="RDD"/>
</dbReference>
<sequence length="295" mass="33085">MSLMFRHGKRVEELMPPEGVALHLDIASVASRLGAQFIDFVMTFVVALICIIVLSLSGALEESARATAITLLGFLLRTPYYILSELIWNGRTLGKRIAGIRVVNVEGRRLTPHQIATRNLMKEVEIFTPLGLLFSESPVWLTWTTLFWLVIVVAVTLSSNRRQRLGDLMAGTLVIENPRSVLLPDLAAATSTIKATQAGFEFRPEHLDIYGSYELQTLEGLLRDPNTRLRDKQATEIAQAIIKKIGYPEAVTPGKELEFLNAFYVAQREHLETLRLFGKRRENKFHNAGKDTTSP</sequence>
<organism evidence="7 8">
    <name type="scientific">Rhizobium rhizogenes</name>
    <name type="common">Agrobacterium rhizogenes</name>
    <dbReference type="NCBI Taxonomy" id="359"/>
    <lineage>
        <taxon>Bacteria</taxon>
        <taxon>Pseudomonadati</taxon>
        <taxon>Pseudomonadota</taxon>
        <taxon>Alphaproteobacteria</taxon>
        <taxon>Hyphomicrobiales</taxon>
        <taxon>Rhizobiaceae</taxon>
        <taxon>Rhizobium/Agrobacterium group</taxon>
        <taxon>Rhizobium</taxon>
    </lineage>
</organism>
<evidence type="ECO:0000256" key="1">
    <source>
        <dbReference type="ARBA" id="ARBA00004141"/>
    </source>
</evidence>
<keyword evidence="2 5" id="KW-0812">Transmembrane</keyword>
<feature type="transmembrane region" description="Helical" evidence="5">
    <location>
        <begin position="140"/>
        <end position="159"/>
    </location>
</feature>
<evidence type="ECO:0000256" key="3">
    <source>
        <dbReference type="ARBA" id="ARBA00022989"/>
    </source>
</evidence>
<evidence type="ECO:0000256" key="2">
    <source>
        <dbReference type="ARBA" id="ARBA00022692"/>
    </source>
</evidence>
<proteinExistence type="predicted"/>
<dbReference type="AlphaFoldDB" id="A0AA92C009"/>
<dbReference type="RefSeq" id="WP_116494756.1">
    <property type="nucleotide sequence ID" value="NZ_QDFR01000012.1"/>
</dbReference>
<dbReference type="PANTHER" id="PTHR38480:SF1">
    <property type="entry name" value="SLR0254 PROTEIN"/>
    <property type="match status" value="1"/>
</dbReference>
<protein>
    <submittedName>
        <fullName evidence="7">RDD family protein</fullName>
    </submittedName>
</protein>
<comment type="caution">
    <text evidence="7">The sequence shown here is derived from an EMBL/GenBank/DDBJ whole genome shotgun (WGS) entry which is preliminary data.</text>
</comment>
<reference evidence="7 8" key="1">
    <citation type="submission" date="2018-04" db="EMBL/GenBank/DDBJ databases">
        <authorList>
            <person name="Hagen T."/>
        </authorList>
    </citation>
    <scope>NUCLEOTIDE SEQUENCE [LARGE SCALE GENOMIC DNA]</scope>
    <source>
        <strain evidence="7 8">TPD7009</strain>
    </source>
</reference>
<evidence type="ECO:0000256" key="4">
    <source>
        <dbReference type="ARBA" id="ARBA00023136"/>
    </source>
</evidence>
<name>A0AA92C009_RHIRH</name>
<feature type="transmembrane region" description="Helical" evidence="5">
    <location>
        <begin position="33"/>
        <end position="54"/>
    </location>
</feature>
<dbReference type="PANTHER" id="PTHR38480">
    <property type="entry name" value="SLR0254 PROTEIN"/>
    <property type="match status" value="1"/>
</dbReference>
<evidence type="ECO:0000256" key="5">
    <source>
        <dbReference type="SAM" id="Phobius"/>
    </source>
</evidence>
<dbReference type="Pfam" id="PF06271">
    <property type="entry name" value="RDD"/>
    <property type="match status" value="1"/>
</dbReference>
<dbReference type="EMBL" id="QDFR01000012">
    <property type="protein sequence ID" value="PVE50301.1"/>
    <property type="molecule type" value="Genomic_DNA"/>
</dbReference>
<evidence type="ECO:0000259" key="6">
    <source>
        <dbReference type="Pfam" id="PF06271"/>
    </source>
</evidence>
<dbReference type="GO" id="GO:0016020">
    <property type="term" value="C:membrane"/>
    <property type="evidence" value="ECO:0007669"/>
    <property type="project" value="UniProtKB-SubCell"/>
</dbReference>
<comment type="subcellular location">
    <subcellularLocation>
        <location evidence="1">Membrane</location>
        <topology evidence="1">Multi-pass membrane protein</topology>
    </subcellularLocation>
</comment>
<keyword evidence="3 5" id="KW-1133">Transmembrane helix</keyword>
<accession>A0AA92C009</accession>
<dbReference type="Proteomes" id="UP000244335">
    <property type="component" value="Unassembled WGS sequence"/>
</dbReference>